<name>A0A6H0XNV5_9PEZI</name>
<dbReference type="InterPro" id="IPR000396">
    <property type="entry name" value="Pdiesterase2"/>
</dbReference>
<dbReference type="PANTHER" id="PTHR28283:SF1">
    <property type="entry name" value="3',5'-CYCLIC-NUCLEOTIDE PHOSPHODIESTERASE 1"/>
    <property type="match status" value="1"/>
</dbReference>
<dbReference type="PANTHER" id="PTHR28283">
    <property type="entry name" value="3',5'-CYCLIC-NUCLEOTIDE PHOSPHODIESTERASE 1"/>
    <property type="match status" value="1"/>
</dbReference>
<feature type="region of interest" description="Disordered" evidence="1">
    <location>
        <begin position="1"/>
        <end position="25"/>
    </location>
</feature>
<dbReference type="PRINTS" id="PR00388">
    <property type="entry name" value="PDIESTERASE2"/>
</dbReference>
<feature type="compositionally biased region" description="Basic and acidic residues" evidence="1">
    <location>
        <begin position="430"/>
        <end position="440"/>
    </location>
</feature>
<gene>
    <name evidence="2" type="ORF">AMS68_001687</name>
</gene>
<keyword evidence="3" id="KW-1185">Reference proteome</keyword>
<feature type="region of interest" description="Disordered" evidence="1">
    <location>
        <begin position="89"/>
        <end position="122"/>
    </location>
</feature>
<dbReference type="Proteomes" id="UP000503462">
    <property type="component" value="Chromosome 1"/>
</dbReference>
<dbReference type="CDD" id="cd07735">
    <property type="entry name" value="class_II_PDE_MBL-fold"/>
    <property type="match status" value="1"/>
</dbReference>
<feature type="compositionally biased region" description="Polar residues" evidence="1">
    <location>
        <begin position="445"/>
        <end position="459"/>
    </location>
</feature>
<protein>
    <recommendedName>
        <fullName evidence="4">3',5'-cyclic-nucleotide phosphodiesterase</fullName>
    </recommendedName>
</protein>
<evidence type="ECO:0000313" key="3">
    <source>
        <dbReference type="Proteomes" id="UP000503462"/>
    </source>
</evidence>
<dbReference type="GO" id="GO:0006198">
    <property type="term" value="P:cAMP catabolic process"/>
    <property type="evidence" value="ECO:0007669"/>
    <property type="project" value="InterPro"/>
</dbReference>
<dbReference type="GO" id="GO:0047555">
    <property type="term" value="F:3',5'-cyclic-GMP phosphodiesterase activity"/>
    <property type="evidence" value="ECO:0007669"/>
    <property type="project" value="TreeGrafter"/>
</dbReference>
<sequence>MPKDKHNSNDPQAEHRYASAPEEEDADSVIQVVCLGSGGGPNEDNVTGFLVRSLVSGWSKGSLLAVDAGSHLAAITRILEKSFPLYSKDSAAGPTKTSTRSTKSAEFDSQRTNTTELKEGPFAGVNFPNESARANALHLLHSYISCYMITHPHLDHLSGFTINTAAFHGKSRPKTLAALPNTVDAVKRHIFNDIIWPNLSDEDGGVGFVSYQRLKEGGDYMIGEGDGRGYINVCDGLAARAFSVSHELCTKGPPMHHRGSISNAADFAAALNGHGNADPATMTRSMSGADYASLPGTPGAHRQSMYNIHGQAQHGQSHVPCVVDSTAFFIRDEEKAREVLIFGDVEPDSVSMAPRNEQVWTEAAPRVADGRLRGILIECSYSDAVSDETLFGHLCPRHLIVELTTLAEMVHTLKSDSGQKKRKRSAPDSTDSRRHSEQERKRSRSQTAHLQSSRDTSGSAEFDNHQQESVHFSREGDALSPRAQAARHVSAVPPALSVHVNRSRRWGSQSWDTPPLAGLTVVIIHIKDTYKDGPPVSDTILSQLNEHEKILKGNGRALGCKFVVSKCGGSYWF</sequence>
<dbReference type="InterPro" id="IPR036866">
    <property type="entry name" value="RibonucZ/Hydroxyglut_hydro"/>
</dbReference>
<dbReference type="GO" id="GO:1902660">
    <property type="term" value="P:negative regulation of glucose mediated signaling pathway"/>
    <property type="evidence" value="ECO:0007669"/>
    <property type="project" value="TreeGrafter"/>
</dbReference>
<feature type="compositionally biased region" description="Basic and acidic residues" evidence="1">
    <location>
        <begin position="1"/>
        <end position="17"/>
    </location>
</feature>
<evidence type="ECO:0000256" key="1">
    <source>
        <dbReference type="SAM" id="MobiDB-lite"/>
    </source>
</evidence>
<accession>A0A6H0XNV5</accession>
<dbReference type="Pfam" id="PF02112">
    <property type="entry name" value="PDEase_II"/>
    <property type="match status" value="2"/>
</dbReference>
<dbReference type="Gene3D" id="3.60.15.10">
    <property type="entry name" value="Ribonuclease Z/Hydroxyacylglutathione hydrolase-like"/>
    <property type="match status" value="1"/>
</dbReference>
<evidence type="ECO:0000313" key="2">
    <source>
        <dbReference type="EMBL" id="QIW96169.1"/>
    </source>
</evidence>
<reference evidence="2 3" key="1">
    <citation type="journal article" date="2016" name="Sci. Rep.">
        <title>Peltaster fructicola genome reveals evolution from an invasive phytopathogen to an ectophytic parasite.</title>
        <authorList>
            <person name="Xu C."/>
            <person name="Chen H."/>
            <person name="Gleason M.L."/>
            <person name="Xu J.R."/>
            <person name="Liu H."/>
            <person name="Zhang R."/>
            <person name="Sun G."/>
        </authorList>
    </citation>
    <scope>NUCLEOTIDE SEQUENCE [LARGE SCALE GENOMIC DNA]</scope>
    <source>
        <strain evidence="2 3">LNHT1506</strain>
    </source>
</reference>
<dbReference type="AlphaFoldDB" id="A0A6H0XNV5"/>
<dbReference type="OrthoDB" id="249703at2759"/>
<feature type="compositionally biased region" description="Basic and acidic residues" evidence="1">
    <location>
        <begin position="462"/>
        <end position="477"/>
    </location>
</feature>
<feature type="region of interest" description="Disordered" evidence="1">
    <location>
        <begin position="414"/>
        <end position="490"/>
    </location>
</feature>
<dbReference type="GO" id="GO:0004115">
    <property type="term" value="F:3',5'-cyclic-AMP phosphodiesterase activity"/>
    <property type="evidence" value="ECO:0007669"/>
    <property type="project" value="InterPro"/>
</dbReference>
<evidence type="ECO:0008006" key="4">
    <source>
        <dbReference type="Google" id="ProtNLM"/>
    </source>
</evidence>
<proteinExistence type="predicted"/>
<organism evidence="2 3">
    <name type="scientific">Peltaster fructicola</name>
    <dbReference type="NCBI Taxonomy" id="286661"/>
    <lineage>
        <taxon>Eukaryota</taxon>
        <taxon>Fungi</taxon>
        <taxon>Dikarya</taxon>
        <taxon>Ascomycota</taxon>
        <taxon>Pezizomycotina</taxon>
        <taxon>Dothideomycetes</taxon>
        <taxon>Dothideomycetes incertae sedis</taxon>
        <taxon>Peltaster</taxon>
    </lineage>
</organism>
<dbReference type="EMBL" id="CP051139">
    <property type="protein sequence ID" value="QIW96169.1"/>
    <property type="molecule type" value="Genomic_DNA"/>
</dbReference>